<proteinExistence type="predicted"/>
<dbReference type="KEGG" id="vck:PG915_21305"/>
<dbReference type="Pfam" id="PF00128">
    <property type="entry name" value="Alpha-amylase"/>
    <property type="match status" value="2"/>
</dbReference>
<sequence>MPNPSISKPEQKVHLYQIFTRLFGNTNSTNQPWGTIEQNGVGKFSDISDTALASIRELGMTHIWYTGVPHHAVIRDYSEYGIRNDHPAVVKGRAGSPYAVKDYYSVNPDLADEPAQRNQEFKQLIERTHKAGLKVVIDIVPNHVARQYQGLNNPEGVTDFGAEDDTSLEYSRENSFYYIPEQAFELPDVPTHLAPLGGEDHPRLKQPYHEYPAKWTGNGARAAKPSADDWYETVKVNYGVRPDGSKDFPELPECYRHKNYAEHAKFWDGKDVPSSWRKFRDIAMYWLEQGVDGFRYDMAEMVPVEFWSFLNASIKLNNPDALLVAEVYQPHLYRDYIQFGKMDALYDKVDLYDTLKAIIQGREGTESISRIQTEFSDIEPHMLHFLDNHDEQRIPCAEFAGSAEAALPAMVVSATISNAPTMLYFGQELGETGEEHAGFGQPTRTSIFDYIGVPSHQRWMNNGAFDGGQSTEQELTLRRFYQNLMRFVQRSPAMSGSRLLLDIQRDERHGELRHKLYGYWRENRGDAALVLVNFDAHQASSEPITIPAEAIKALGLIDGTYSLSCALNPKVTTELSVENGSGKVDIALNPLASHIFQLMATER</sequence>
<protein>
    <submittedName>
        <fullName evidence="2">Alpha-amylase family protein</fullName>
    </submittedName>
</protein>
<gene>
    <name evidence="2" type="ORF">PG915_21305</name>
</gene>
<dbReference type="GO" id="GO:0004556">
    <property type="term" value="F:alpha-amylase activity"/>
    <property type="evidence" value="ECO:0007669"/>
    <property type="project" value="TreeGrafter"/>
</dbReference>
<evidence type="ECO:0000313" key="2">
    <source>
        <dbReference type="EMBL" id="XCD17829.1"/>
    </source>
</evidence>
<dbReference type="InterPro" id="IPR017853">
    <property type="entry name" value="GH"/>
</dbReference>
<dbReference type="AlphaFoldDB" id="A0AAU8BMB3"/>
<organism evidence="2">
    <name type="scientific">Vibrio chaetopteri</name>
    <dbReference type="NCBI Taxonomy" id="3016528"/>
    <lineage>
        <taxon>Bacteria</taxon>
        <taxon>Pseudomonadati</taxon>
        <taxon>Pseudomonadota</taxon>
        <taxon>Gammaproteobacteria</taxon>
        <taxon>Vibrionales</taxon>
        <taxon>Vibrionaceae</taxon>
        <taxon>Vibrio</taxon>
    </lineage>
</organism>
<evidence type="ECO:0000259" key="1">
    <source>
        <dbReference type="SMART" id="SM00642"/>
    </source>
</evidence>
<feature type="domain" description="Glycosyl hydrolase family 13 catalytic" evidence="1">
    <location>
        <begin position="17"/>
        <end position="488"/>
    </location>
</feature>
<dbReference type="Gene3D" id="3.20.20.80">
    <property type="entry name" value="Glycosidases"/>
    <property type="match status" value="2"/>
</dbReference>
<dbReference type="RefSeq" id="WP_353499002.1">
    <property type="nucleotide sequence ID" value="NZ_CP115921.1"/>
</dbReference>
<dbReference type="EMBL" id="CP115921">
    <property type="protein sequence ID" value="XCD17829.1"/>
    <property type="molecule type" value="Genomic_DNA"/>
</dbReference>
<dbReference type="GO" id="GO:0009313">
    <property type="term" value="P:oligosaccharide catabolic process"/>
    <property type="evidence" value="ECO:0007669"/>
    <property type="project" value="TreeGrafter"/>
</dbReference>
<dbReference type="CDD" id="cd11349">
    <property type="entry name" value="AmyAc_3"/>
    <property type="match status" value="1"/>
</dbReference>
<dbReference type="InterPro" id="IPR006047">
    <property type="entry name" value="GH13_cat_dom"/>
</dbReference>
<dbReference type="SUPFAM" id="SSF51445">
    <property type="entry name" value="(Trans)glycosidases"/>
    <property type="match status" value="1"/>
</dbReference>
<accession>A0AAU8BMB3</accession>
<reference evidence="2" key="1">
    <citation type="submission" date="2023-01" db="EMBL/GenBank/DDBJ databases">
        <title>Vibrio sp. CB1-14 genome sequencing.</title>
        <authorList>
            <person name="Otstavnykh N."/>
            <person name="Isaeva M."/>
            <person name="Meleshko D."/>
        </authorList>
    </citation>
    <scope>NUCLEOTIDE SEQUENCE</scope>
    <source>
        <strain evidence="2">CB1-14</strain>
    </source>
</reference>
<dbReference type="PANTHER" id="PTHR10357">
    <property type="entry name" value="ALPHA-AMYLASE FAMILY MEMBER"/>
    <property type="match status" value="1"/>
</dbReference>
<name>A0AAU8BMB3_9VIBR</name>
<dbReference type="SMART" id="SM00642">
    <property type="entry name" value="Aamy"/>
    <property type="match status" value="1"/>
</dbReference>
<dbReference type="PANTHER" id="PTHR10357:SF205">
    <property type="entry name" value="O-GLYCOSYL HYDROLASE FAMILY 13"/>
    <property type="match status" value="1"/>
</dbReference>